<protein>
    <submittedName>
        <fullName evidence="3">Protein TolA</fullName>
    </submittedName>
</protein>
<reference evidence="4" key="1">
    <citation type="submission" date="2016-06" db="EMBL/GenBank/DDBJ databases">
        <authorList>
            <person name="Chen W."/>
            <person name="Hasegawa D.K."/>
        </authorList>
    </citation>
    <scope>NUCLEOTIDE SEQUENCE [LARGE SCALE GENOMIC DNA]</scope>
    <source>
        <strain evidence="4">MEAM1</strain>
    </source>
</reference>
<dbReference type="Pfam" id="PF06519">
    <property type="entry name" value="TolA"/>
    <property type="match status" value="1"/>
</dbReference>
<reference evidence="3 4" key="2">
    <citation type="submission" date="2017-09" db="EMBL/GenBank/DDBJ databases">
        <title>The genome of whitefly Bemisia tabaci, a global crop pest, provides novel insights into virus transmission, host adaptation and insecticide resistance.</title>
        <authorList>
            <person name="Kaur N."/>
            <person name="Kliot A."/>
            <person name="Pinheiro P.V."/>
            <person name="Luan J."/>
            <person name="Zheng Y."/>
            <person name="Liu W."/>
            <person name="Sun H."/>
            <person name="Yang X."/>
            <person name="Xu Y."/>
            <person name="Luo Y."/>
            <person name="Kruse A."/>
            <person name="Fisher T.W."/>
            <person name="Nelson D.R."/>
            <person name="Elimelech M."/>
            <person name="MacCoss M."/>
            <person name="Johnson R."/>
            <person name="Cohen E."/>
            <person name="Hunter W.B."/>
            <person name="Brown J.K."/>
            <person name="Jander G."/>
            <person name="Cilia M."/>
            <person name="Douglas A.E."/>
            <person name="Ghanim M."/>
            <person name="Simmons A.M."/>
            <person name="Wintermantel W.M."/>
            <person name="Ling K.-S."/>
            <person name="Fei Z."/>
        </authorList>
    </citation>
    <scope>NUCLEOTIDE SEQUENCE [LARGE SCALE GENOMIC DNA]</scope>
    <source>
        <strain evidence="3 4">MEAM1</strain>
    </source>
</reference>
<dbReference type="AlphaFoldDB" id="A0A249DY92"/>
<organism evidence="3 4">
    <name type="scientific">Candidatus Hamiltonella defensa</name>
    <name type="common">Bemisia tabaci</name>
    <dbReference type="NCBI Taxonomy" id="672795"/>
    <lineage>
        <taxon>Bacteria</taxon>
        <taxon>Pseudomonadati</taxon>
        <taxon>Pseudomonadota</taxon>
        <taxon>Gammaproteobacteria</taxon>
        <taxon>Enterobacterales</taxon>
        <taxon>Enterobacteriaceae</taxon>
        <taxon>aphid secondary symbionts</taxon>
        <taxon>Candidatus Williamhamiltonella</taxon>
    </lineage>
</organism>
<keyword evidence="2" id="KW-1133">Transmembrane helix</keyword>
<gene>
    <name evidence="3" type="ORF">BA171_04350</name>
</gene>
<feature type="region of interest" description="Disordered" evidence="1">
    <location>
        <begin position="175"/>
        <end position="199"/>
    </location>
</feature>
<dbReference type="InterPro" id="IPR014161">
    <property type="entry name" value="Tol-Pal_TolA"/>
</dbReference>
<dbReference type="SUPFAM" id="SSF74653">
    <property type="entry name" value="TolA/TonB C-terminal domain"/>
    <property type="match status" value="1"/>
</dbReference>
<dbReference type="GO" id="GO:0016020">
    <property type="term" value="C:membrane"/>
    <property type="evidence" value="ECO:0007669"/>
    <property type="project" value="InterPro"/>
</dbReference>
<dbReference type="EMBL" id="CP016303">
    <property type="protein sequence ID" value="ASX26319.1"/>
    <property type="molecule type" value="Genomic_DNA"/>
</dbReference>
<dbReference type="RefSeq" id="WP_016857102.1">
    <property type="nucleotide sequence ID" value="NZ_CP016303.1"/>
</dbReference>
<keyword evidence="2" id="KW-0812">Transmembrane</keyword>
<dbReference type="GO" id="GO:0019534">
    <property type="term" value="F:toxin transmembrane transporter activity"/>
    <property type="evidence" value="ECO:0007669"/>
    <property type="project" value="InterPro"/>
</dbReference>
<sequence>MEKFTKENKLNYALILSGFLHLIFIILIIVNSSRFKLNKGSQGDKDNVIDAIIVDPSAMTEKYQPQKNQGAESKLVLERQKKEAQQQSEVLSKKQNEEQQRLKILEEERLQAQENEKQEIIKRKRQMEESHQRLVDQQKQIDAAIKKAQEEQKQVKLAAAKAKVEAKRIRSEIEKKAQAEQKRKKAAAAAKKKSQNTTKNIDQLFDALASPQNTPKIQTTERGKKGSDTEIKSYLNQIIHAIQSKFYDASLYKGKTCHLRIKLAPDGKLISIREESGDTDLCQAAVAAAKQAHIPKPPNKDVYQVFKNASLVFTP</sequence>
<name>A0A249DY92_9ENTR</name>
<dbReference type="GO" id="GO:0043213">
    <property type="term" value="P:bacteriocin transport"/>
    <property type="evidence" value="ECO:0007669"/>
    <property type="project" value="InterPro"/>
</dbReference>
<accession>A0A249DY92</accession>
<dbReference type="OrthoDB" id="7068768at2"/>
<evidence type="ECO:0000256" key="1">
    <source>
        <dbReference type="SAM" id="MobiDB-lite"/>
    </source>
</evidence>
<keyword evidence="2" id="KW-0472">Membrane</keyword>
<dbReference type="Gene3D" id="3.30.1150.10">
    <property type="match status" value="1"/>
</dbReference>
<evidence type="ECO:0000256" key="2">
    <source>
        <dbReference type="SAM" id="Phobius"/>
    </source>
</evidence>
<feature type="transmembrane region" description="Helical" evidence="2">
    <location>
        <begin position="12"/>
        <end position="30"/>
    </location>
</feature>
<proteinExistence type="predicted"/>
<evidence type="ECO:0000313" key="3">
    <source>
        <dbReference type="EMBL" id="ASX26319.1"/>
    </source>
</evidence>
<evidence type="ECO:0000313" key="4">
    <source>
        <dbReference type="Proteomes" id="UP000216438"/>
    </source>
</evidence>
<dbReference type="NCBIfam" id="TIGR02794">
    <property type="entry name" value="tolA_full"/>
    <property type="match status" value="1"/>
</dbReference>
<feature type="compositionally biased region" description="Basic residues" evidence="1">
    <location>
        <begin position="182"/>
        <end position="194"/>
    </location>
</feature>
<dbReference type="Proteomes" id="UP000216438">
    <property type="component" value="Chromosome"/>
</dbReference>